<dbReference type="PANTHER" id="PTHR24061:SF599">
    <property type="entry name" value="G-PROTEIN COUPLED RECEPTORS FAMILY 3 PROFILE DOMAIN-CONTAINING PROTEIN"/>
    <property type="match status" value="1"/>
</dbReference>
<dbReference type="EMBL" id="JAIPUX010000439">
    <property type="protein sequence ID" value="KAH0630690.1"/>
    <property type="molecule type" value="Genomic_DNA"/>
</dbReference>
<dbReference type="PANTHER" id="PTHR24061">
    <property type="entry name" value="CALCIUM-SENSING RECEPTOR-RELATED"/>
    <property type="match status" value="1"/>
</dbReference>
<dbReference type="InterPro" id="IPR028082">
    <property type="entry name" value="Peripla_BP_I"/>
</dbReference>
<proteinExistence type="predicted"/>
<dbReference type="SUPFAM" id="SSF53822">
    <property type="entry name" value="Periplasmic binding protein-like I"/>
    <property type="match status" value="1"/>
</dbReference>
<accession>A0ABQ7TLJ4</accession>
<dbReference type="Gene3D" id="3.40.50.2300">
    <property type="match status" value="2"/>
</dbReference>
<organism evidence="1 2">
    <name type="scientific">Phrynosoma platyrhinos</name>
    <name type="common">Desert horned lizard</name>
    <dbReference type="NCBI Taxonomy" id="52577"/>
    <lineage>
        <taxon>Eukaryota</taxon>
        <taxon>Metazoa</taxon>
        <taxon>Chordata</taxon>
        <taxon>Craniata</taxon>
        <taxon>Vertebrata</taxon>
        <taxon>Euteleostomi</taxon>
        <taxon>Lepidosauria</taxon>
        <taxon>Squamata</taxon>
        <taxon>Bifurcata</taxon>
        <taxon>Unidentata</taxon>
        <taxon>Episquamata</taxon>
        <taxon>Toxicofera</taxon>
        <taxon>Iguania</taxon>
        <taxon>Phrynosomatidae</taxon>
        <taxon>Phrynosomatinae</taxon>
        <taxon>Phrynosoma</taxon>
    </lineage>
</organism>
<keyword evidence="2" id="KW-1185">Reference proteome</keyword>
<name>A0ABQ7TLJ4_PHRPL</name>
<evidence type="ECO:0000313" key="2">
    <source>
        <dbReference type="Proteomes" id="UP000826234"/>
    </source>
</evidence>
<sequence length="213" mass="24034">MFTLHKQLDIFPCSISKHKLSVKGWNRCEQTKDLPLDVFEESVSRDSYGVYDSVLAVAYALHAASSPRGKHMKTVGRGDRSKYLKLQPWQLHPFLSDLVLFNTSQSTIYLDEDGELGANFDIWNTVVWPNSSVATVKFGSLERQESSGKNFHIEESAIVWLKGLNQMLTYAPIAQKMSIHTKTVITVSPKTSLSYLMKKLWASSWSPLPFSSS</sequence>
<protein>
    <submittedName>
        <fullName evidence="1">Uncharacterized protein</fullName>
    </submittedName>
</protein>
<dbReference type="Proteomes" id="UP000826234">
    <property type="component" value="Unassembled WGS sequence"/>
</dbReference>
<evidence type="ECO:0000313" key="1">
    <source>
        <dbReference type="EMBL" id="KAH0630690.1"/>
    </source>
</evidence>
<reference evidence="1 2" key="1">
    <citation type="journal article" date="2022" name="Gigascience">
        <title>A chromosome-level genome assembly and annotation of the desert horned lizard, Phrynosoma platyrhinos, provides insight into chromosomal rearrangements among reptiles.</title>
        <authorList>
            <person name="Koochekian N."/>
            <person name="Ascanio A."/>
            <person name="Farleigh K."/>
            <person name="Card D.C."/>
            <person name="Schield D.R."/>
            <person name="Castoe T.A."/>
            <person name="Jezkova T."/>
        </authorList>
    </citation>
    <scope>NUCLEOTIDE SEQUENCE [LARGE SCALE GENOMIC DNA]</scope>
    <source>
        <strain evidence="1">NK-2021</strain>
    </source>
</reference>
<dbReference type="InterPro" id="IPR000068">
    <property type="entry name" value="GPCR_3_Ca_sens_rcpt-rel"/>
</dbReference>
<comment type="caution">
    <text evidence="1">The sequence shown here is derived from an EMBL/GenBank/DDBJ whole genome shotgun (WGS) entry which is preliminary data.</text>
</comment>
<gene>
    <name evidence="1" type="ORF">JD844_013981</name>
</gene>